<reference evidence="1 2" key="1">
    <citation type="submission" date="2018-08" db="EMBL/GenBank/DDBJ databases">
        <title>A genome reference for cultivated species of the human gut microbiota.</title>
        <authorList>
            <person name="Zou Y."/>
            <person name="Xue W."/>
            <person name="Luo G."/>
        </authorList>
    </citation>
    <scope>NUCLEOTIDE SEQUENCE [LARGE SCALE GENOMIC DNA]</scope>
    <source>
        <strain evidence="1 2">AF12-8</strain>
    </source>
</reference>
<name>A0A413B1T5_9FIRM</name>
<feature type="non-terminal residue" evidence="1">
    <location>
        <position position="1"/>
    </location>
</feature>
<dbReference type="AlphaFoldDB" id="A0A413B1T5"/>
<evidence type="ECO:0008006" key="3">
    <source>
        <dbReference type="Google" id="ProtNLM"/>
    </source>
</evidence>
<comment type="caution">
    <text evidence="1">The sequence shown here is derived from an EMBL/GenBank/DDBJ whole genome shotgun (WGS) entry which is preliminary data.</text>
</comment>
<protein>
    <recommendedName>
        <fullName evidence="3">ATP-binding protein</fullName>
    </recommendedName>
</protein>
<gene>
    <name evidence="1" type="ORF">DWV78_17275</name>
</gene>
<accession>A0A413B1T5</accession>
<proteinExistence type="predicted"/>
<organism evidence="1 2">
    <name type="scientific">Agathobacter rectalis</name>
    <dbReference type="NCBI Taxonomy" id="39491"/>
    <lineage>
        <taxon>Bacteria</taxon>
        <taxon>Bacillati</taxon>
        <taxon>Bacillota</taxon>
        <taxon>Clostridia</taxon>
        <taxon>Lachnospirales</taxon>
        <taxon>Lachnospiraceae</taxon>
        <taxon>Agathobacter</taxon>
    </lineage>
</organism>
<evidence type="ECO:0000313" key="1">
    <source>
        <dbReference type="EMBL" id="RGW30550.1"/>
    </source>
</evidence>
<sequence length="144" mass="17228">SRIEEKKDKLEKLKKLKVTNDRLLCEIKDILLVNLFYDSMDYVNEESTIYDLFWLKDHYWNSKRKDKLAALDLPESKSEQILEINKQISYHMHFNKSVIIAKNSFRSIVSTMYPKLSYKGVNAICNYILETYFENGVEDEFFTY</sequence>
<dbReference type="EMBL" id="QSAE01000193">
    <property type="protein sequence ID" value="RGW30550.1"/>
    <property type="molecule type" value="Genomic_DNA"/>
</dbReference>
<evidence type="ECO:0000313" key="2">
    <source>
        <dbReference type="Proteomes" id="UP000286581"/>
    </source>
</evidence>
<dbReference type="Proteomes" id="UP000286581">
    <property type="component" value="Unassembled WGS sequence"/>
</dbReference>